<reference evidence="2 4" key="1">
    <citation type="journal article" date="2019" name="Emerg. Microbes Infect.">
        <title>Comprehensive subspecies identification of 175 nontuberculous mycobacteria species based on 7547 genomic profiles.</title>
        <authorList>
            <person name="Matsumoto Y."/>
            <person name="Kinjo T."/>
            <person name="Motooka D."/>
            <person name="Nabeya D."/>
            <person name="Jung N."/>
            <person name="Uechi K."/>
            <person name="Horii T."/>
            <person name="Iida T."/>
            <person name="Fujita J."/>
            <person name="Nakamura S."/>
        </authorList>
    </citation>
    <scope>NUCLEOTIDE SEQUENCE [LARGE SCALE GENOMIC DNA]</scope>
    <source>
        <strain evidence="2 4">JCM 13573</strain>
    </source>
</reference>
<keyword evidence="1" id="KW-1133">Transmembrane helix</keyword>
<sequence>MSTFKRYLGIQLMMFIFGIVGPIFLVMFFASQPDPTVRWAYWAGLFITYGDIVIALALTKATGDDSKGPADVRLAVSAAKRMQGRRGSGLDFLNYTSSD</sequence>
<dbReference type="Proteomes" id="UP000465306">
    <property type="component" value="Unassembled WGS sequence"/>
</dbReference>
<dbReference type="KEGG" id="mku:I2456_04800"/>
<name>A0AAX1JBE3_9MYCO</name>
<reference evidence="3" key="3">
    <citation type="submission" date="2020-11" db="EMBL/GenBank/DDBJ databases">
        <title>Intraspecies plasmid and genomic variation of Mycobacterium kubicae revealed by the complete genome sequences of two clinical isolates.</title>
        <authorList>
            <person name="Hendrix J.R."/>
            <person name="Epperson L.E."/>
            <person name="Honda J.R."/>
            <person name="Strong M."/>
        </authorList>
    </citation>
    <scope>NUCLEOTIDE SEQUENCE</scope>
    <source>
        <strain evidence="3">JCM 13573</strain>
    </source>
</reference>
<dbReference type="EMBL" id="CP065047">
    <property type="protein sequence ID" value="QPI38844.1"/>
    <property type="molecule type" value="Genomic_DNA"/>
</dbReference>
<evidence type="ECO:0000313" key="3">
    <source>
        <dbReference type="EMBL" id="QPI38844.1"/>
    </source>
</evidence>
<dbReference type="AlphaFoldDB" id="A0AAX1JBE3"/>
<dbReference type="Proteomes" id="UP000663583">
    <property type="component" value="Chromosome"/>
</dbReference>
<dbReference type="RefSeq" id="WP_068022098.1">
    <property type="nucleotide sequence ID" value="NZ_BLKU01000002.1"/>
</dbReference>
<evidence type="ECO:0000313" key="4">
    <source>
        <dbReference type="Proteomes" id="UP000465306"/>
    </source>
</evidence>
<reference evidence="2" key="2">
    <citation type="submission" date="2020-02" db="EMBL/GenBank/DDBJ databases">
        <authorList>
            <person name="Matsumoto Y."/>
            <person name="Kinjo T."/>
            <person name="Motooka D."/>
            <person name="Nabeya D."/>
            <person name="Jung N."/>
            <person name="Uechi K."/>
            <person name="Horii T."/>
            <person name="Iida T."/>
            <person name="Fujita J."/>
            <person name="Nakamura S."/>
        </authorList>
    </citation>
    <scope>NUCLEOTIDE SEQUENCE</scope>
    <source>
        <strain evidence="2">JCM 13573</strain>
    </source>
</reference>
<evidence type="ECO:0000313" key="2">
    <source>
        <dbReference type="EMBL" id="GFG63299.1"/>
    </source>
</evidence>
<gene>
    <name evidence="3" type="ORF">I2456_04800</name>
    <name evidence="2" type="ORF">MKUB_07890</name>
</gene>
<feature type="transmembrane region" description="Helical" evidence="1">
    <location>
        <begin position="39"/>
        <end position="58"/>
    </location>
</feature>
<feature type="transmembrane region" description="Helical" evidence="1">
    <location>
        <begin position="12"/>
        <end position="33"/>
    </location>
</feature>
<keyword evidence="4" id="KW-1185">Reference proteome</keyword>
<keyword evidence="1" id="KW-0472">Membrane</keyword>
<accession>A0AAX1JBE3</accession>
<protein>
    <submittedName>
        <fullName evidence="3">Uncharacterized protein</fullName>
    </submittedName>
</protein>
<dbReference type="EMBL" id="BLKU01000002">
    <property type="protein sequence ID" value="GFG63299.1"/>
    <property type="molecule type" value="Genomic_DNA"/>
</dbReference>
<keyword evidence="1" id="KW-0812">Transmembrane</keyword>
<proteinExistence type="predicted"/>
<evidence type="ECO:0000313" key="5">
    <source>
        <dbReference type="Proteomes" id="UP000663583"/>
    </source>
</evidence>
<evidence type="ECO:0000256" key="1">
    <source>
        <dbReference type="SAM" id="Phobius"/>
    </source>
</evidence>
<organism evidence="3 5">
    <name type="scientific">Mycobacterium kubicae</name>
    <dbReference type="NCBI Taxonomy" id="120959"/>
    <lineage>
        <taxon>Bacteria</taxon>
        <taxon>Bacillati</taxon>
        <taxon>Actinomycetota</taxon>
        <taxon>Actinomycetes</taxon>
        <taxon>Mycobacteriales</taxon>
        <taxon>Mycobacteriaceae</taxon>
        <taxon>Mycobacterium</taxon>
        <taxon>Mycobacterium simiae complex</taxon>
    </lineage>
</organism>